<feature type="transmembrane region" description="Helical" evidence="1">
    <location>
        <begin position="65"/>
        <end position="84"/>
    </location>
</feature>
<protein>
    <recommendedName>
        <fullName evidence="4">Amino acid transporter transmembrane domain-containing protein</fullName>
    </recommendedName>
</protein>
<dbReference type="EMBL" id="JADBGQ010000010">
    <property type="protein sequence ID" value="KAG5375914.1"/>
    <property type="molecule type" value="Genomic_DNA"/>
</dbReference>
<organism evidence="2 3">
    <name type="scientific">Brassica rapa subsp. trilocularis</name>
    <dbReference type="NCBI Taxonomy" id="1813537"/>
    <lineage>
        <taxon>Eukaryota</taxon>
        <taxon>Viridiplantae</taxon>
        <taxon>Streptophyta</taxon>
        <taxon>Embryophyta</taxon>
        <taxon>Tracheophyta</taxon>
        <taxon>Spermatophyta</taxon>
        <taxon>Magnoliopsida</taxon>
        <taxon>eudicotyledons</taxon>
        <taxon>Gunneridae</taxon>
        <taxon>Pentapetalae</taxon>
        <taxon>rosids</taxon>
        <taxon>malvids</taxon>
        <taxon>Brassicales</taxon>
        <taxon>Brassicaceae</taxon>
        <taxon>Brassiceae</taxon>
        <taxon>Brassica</taxon>
    </lineage>
</organism>
<keyword evidence="1" id="KW-0812">Transmembrane</keyword>
<accession>A0ABQ7KRI8</accession>
<evidence type="ECO:0000256" key="1">
    <source>
        <dbReference type="SAM" id="Phobius"/>
    </source>
</evidence>
<comment type="caution">
    <text evidence="2">The sequence shown here is derived from an EMBL/GenBank/DDBJ whole genome shotgun (WGS) entry which is preliminary data.</text>
</comment>
<feature type="transmembrane region" description="Helical" evidence="1">
    <location>
        <begin position="7"/>
        <end position="27"/>
    </location>
</feature>
<keyword evidence="1" id="KW-0472">Membrane</keyword>
<evidence type="ECO:0000313" key="2">
    <source>
        <dbReference type="EMBL" id="KAG5375914.1"/>
    </source>
</evidence>
<keyword evidence="3" id="KW-1185">Reference proteome</keyword>
<dbReference type="Proteomes" id="UP000823674">
    <property type="component" value="Chromosome A10"/>
</dbReference>
<proteinExistence type="predicted"/>
<sequence>MWRGAKVAYFFNTLCIFPIFIEDFGAYGNLPRGLLDGLTLLVMFAYPCFMWILINKPANYSFSGYFHWGLGWLGVGSCIQLGHIHRWDVEYG</sequence>
<name>A0ABQ7KRI8_BRACM</name>
<feature type="transmembrane region" description="Helical" evidence="1">
    <location>
        <begin position="33"/>
        <end position="53"/>
    </location>
</feature>
<evidence type="ECO:0008006" key="4">
    <source>
        <dbReference type="Google" id="ProtNLM"/>
    </source>
</evidence>
<reference evidence="2 3" key="1">
    <citation type="submission" date="2021-03" db="EMBL/GenBank/DDBJ databases">
        <authorList>
            <person name="King G.J."/>
            <person name="Bancroft I."/>
            <person name="Baten A."/>
            <person name="Bloomfield J."/>
            <person name="Borpatragohain P."/>
            <person name="He Z."/>
            <person name="Irish N."/>
            <person name="Irwin J."/>
            <person name="Liu K."/>
            <person name="Mauleon R.P."/>
            <person name="Moore J."/>
            <person name="Morris R."/>
            <person name="Ostergaard L."/>
            <person name="Wang B."/>
            <person name="Wells R."/>
        </authorList>
    </citation>
    <scope>NUCLEOTIDE SEQUENCE [LARGE SCALE GENOMIC DNA]</scope>
    <source>
        <strain evidence="2">R-o-18</strain>
        <tissue evidence="2">Leaf</tissue>
    </source>
</reference>
<evidence type="ECO:0000313" key="3">
    <source>
        <dbReference type="Proteomes" id="UP000823674"/>
    </source>
</evidence>
<gene>
    <name evidence="2" type="primary">A10p007270.1_BraROA</name>
    <name evidence="2" type="ORF">IGI04_040510</name>
</gene>
<keyword evidence="1" id="KW-1133">Transmembrane helix</keyword>